<dbReference type="Pfam" id="PF00085">
    <property type="entry name" value="Thioredoxin"/>
    <property type="match status" value="1"/>
</dbReference>
<evidence type="ECO:0000256" key="1">
    <source>
        <dbReference type="ARBA" id="ARBA00008987"/>
    </source>
</evidence>
<dbReference type="InterPro" id="IPR013766">
    <property type="entry name" value="Thioredoxin_domain"/>
</dbReference>
<evidence type="ECO:0000256" key="7">
    <source>
        <dbReference type="PIRNR" id="PIRNR000077"/>
    </source>
</evidence>
<evidence type="ECO:0000256" key="5">
    <source>
        <dbReference type="ARBA" id="ARBA00023284"/>
    </source>
</evidence>
<reference evidence="11 12" key="1">
    <citation type="submission" date="2014-03" db="EMBL/GenBank/DDBJ databases">
        <title>complete genome sequence of Flavobacteriaceae bacterium JBKA-6.</title>
        <authorList>
            <person name="Takano T."/>
            <person name="Nakamura Y."/>
            <person name="Takuma S."/>
            <person name="Yasuike M."/>
            <person name="Matsuyama T."/>
            <person name="Sakai T."/>
            <person name="Fujiwara A."/>
            <person name="Kimoto K."/>
            <person name="Fukuda Y."/>
            <person name="Kondo H."/>
            <person name="Hirono I."/>
            <person name="Nakayasu C."/>
        </authorList>
    </citation>
    <scope>NUCLEOTIDE SEQUENCE [LARGE SCALE GENOMIC DNA]</scope>
    <source>
        <strain evidence="11 12">JBKA-6</strain>
    </source>
</reference>
<accession>A0A1J1DXJ9</accession>
<organism evidence="11 12">
    <name type="scientific">Ichthyobacterium seriolicida</name>
    <dbReference type="NCBI Taxonomy" id="242600"/>
    <lineage>
        <taxon>Bacteria</taxon>
        <taxon>Pseudomonadati</taxon>
        <taxon>Bacteroidota</taxon>
        <taxon>Flavobacteriia</taxon>
        <taxon>Flavobacteriales</taxon>
        <taxon>Ichthyobacteriaceae</taxon>
        <taxon>Ichthyobacterium</taxon>
    </lineage>
</organism>
<dbReference type="AlphaFoldDB" id="A0A1J1DXJ9"/>
<evidence type="ECO:0000256" key="8">
    <source>
        <dbReference type="PIRSR" id="PIRSR000077-1"/>
    </source>
</evidence>
<evidence type="ECO:0000256" key="9">
    <source>
        <dbReference type="PIRSR" id="PIRSR000077-4"/>
    </source>
</evidence>
<keyword evidence="3" id="KW-0249">Electron transport</keyword>
<dbReference type="PIRSF" id="PIRSF000077">
    <property type="entry name" value="Thioredoxin"/>
    <property type="match status" value="1"/>
</dbReference>
<dbReference type="PANTHER" id="PTHR45663">
    <property type="entry name" value="GEO12009P1"/>
    <property type="match status" value="1"/>
</dbReference>
<feature type="site" description="Deprotonates C-terminal active site Cys" evidence="8">
    <location>
        <position position="24"/>
    </location>
</feature>
<evidence type="ECO:0000256" key="4">
    <source>
        <dbReference type="ARBA" id="ARBA00023157"/>
    </source>
</evidence>
<dbReference type="InterPro" id="IPR017937">
    <property type="entry name" value="Thioredoxin_CS"/>
</dbReference>
<evidence type="ECO:0000256" key="3">
    <source>
        <dbReference type="ARBA" id="ARBA00022982"/>
    </source>
</evidence>
<dbReference type="GO" id="GO:0045454">
    <property type="term" value="P:cell redox homeostasis"/>
    <property type="evidence" value="ECO:0007669"/>
    <property type="project" value="TreeGrafter"/>
</dbReference>
<keyword evidence="4 9" id="KW-1015">Disulfide bond</keyword>
<evidence type="ECO:0000256" key="2">
    <source>
        <dbReference type="ARBA" id="ARBA00022448"/>
    </source>
</evidence>
<dbReference type="SUPFAM" id="SSF52833">
    <property type="entry name" value="Thioredoxin-like"/>
    <property type="match status" value="1"/>
</dbReference>
<dbReference type="GO" id="GO:0005829">
    <property type="term" value="C:cytosol"/>
    <property type="evidence" value="ECO:0007669"/>
    <property type="project" value="TreeGrafter"/>
</dbReference>
<evidence type="ECO:0000259" key="10">
    <source>
        <dbReference type="PROSITE" id="PS51352"/>
    </source>
</evidence>
<name>A0A1J1DXJ9_9FLAO</name>
<dbReference type="InterPro" id="IPR005746">
    <property type="entry name" value="Thioredoxin"/>
</dbReference>
<gene>
    <name evidence="11" type="ORF">JBKA6_0573</name>
</gene>
<dbReference type="Gene3D" id="3.40.30.10">
    <property type="entry name" value="Glutaredoxin"/>
    <property type="match status" value="1"/>
</dbReference>
<feature type="active site" description="Nucleophile" evidence="8">
    <location>
        <position position="30"/>
    </location>
</feature>
<dbReference type="CDD" id="cd02947">
    <property type="entry name" value="TRX_family"/>
    <property type="match status" value="1"/>
</dbReference>
<dbReference type="Proteomes" id="UP000243197">
    <property type="component" value="Chromosome"/>
</dbReference>
<dbReference type="NCBIfam" id="TIGR01068">
    <property type="entry name" value="thioredoxin"/>
    <property type="match status" value="1"/>
</dbReference>
<evidence type="ECO:0000313" key="11">
    <source>
        <dbReference type="EMBL" id="BAV94586.1"/>
    </source>
</evidence>
<feature type="active site" description="Nucleophile" evidence="8">
    <location>
        <position position="33"/>
    </location>
</feature>
<feature type="site" description="Contributes to redox potential value" evidence="8">
    <location>
        <position position="32"/>
    </location>
</feature>
<evidence type="ECO:0000313" key="12">
    <source>
        <dbReference type="Proteomes" id="UP000243197"/>
    </source>
</evidence>
<keyword evidence="5 9" id="KW-0676">Redox-active center</keyword>
<feature type="domain" description="Thioredoxin" evidence="10">
    <location>
        <begin position="1"/>
        <end position="105"/>
    </location>
</feature>
<dbReference type="KEGG" id="ise:JBKA6_0573"/>
<feature type="site" description="Contributes to redox potential value" evidence="8">
    <location>
        <position position="31"/>
    </location>
</feature>
<sequence>MAFEITDSNFQEEILNSDKVSLVDFSATWCGPCKTLSPIIDELHEEFKGKAIVGKLDVDNNQETAGKYGVRSVPTILIIKNGEVVDKHVGVASKEELEKKINAHL</sequence>
<proteinExistence type="inferred from homology"/>
<protein>
    <recommendedName>
        <fullName evidence="6 7">Thioredoxin</fullName>
    </recommendedName>
</protein>
<comment type="similarity">
    <text evidence="1 7">Belongs to the thioredoxin family.</text>
</comment>
<feature type="disulfide bond" description="Redox-active" evidence="9">
    <location>
        <begin position="30"/>
        <end position="33"/>
    </location>
</feature>
<keyword evidence="2" id="KW-0813">Transport</keyword>
<dbReference type="EMBL" id="AP014564">
    <property type="protein sequence ID" value="BAV94586.1"/>
    <property type="molecule type" value="Genomic_DNA"/>
</dbReference>
<dbReference type="PRINTS" id="PR00421">
    <property type="entry name" value="THIOREDOXIN"/>
</dbReference>
<keyword evidence="12" id="KW-1185">Reference proteome</keyword>
<dbReference type="FunFam" id="3.40.30.10:FF:000001">
    <property type="entry name" value="Thioredoxin"/>
    <property type="match status" value="1"/>
</dbReference>
<dbReference type="PANTHER" id="PTHR45663:SF11">
    <property type="entry name" value="GEO12009P1"/>
    <property type="match status" value="1"/>
</dbReference>
<evidence type="ECO:0000256" key="6">
    <source>
        <dbReference type="NCBIfam" id="TIGR01068"/>
    </source>
</evidence>
<dbReference type="InterPro" id="IPR036249">
    <property type="entry name" value="Thioredoxin-like_sf"/>
</dbReference>
<dbReference type="OrthoDB" id="9790390at2"/>
<dbReference type="PROSITE" id="PS51352">
    <property type="entry name" value="THIOREDOXIN_2"/>
    <property type="match status" value="1"/>
</dbReference>
<dbReference type="GO" id="GO:0015035">
    <property type="term" value="F:protein-disulfide reductase activity"/>
    <property type="evidence" value="ECO:0007669"/>
    <property type="project" value="UniProtKB-UniRule"/>
</dbReference>
<dbReference type="RefSeq" id="WP_096685698.1">
    <property type="nucleotide sequence ID" value="NZ_AP014564.1"/>
</dbReference>
<dbReference type="PROSITE" id="PS00194">
    <property type="entry name" value="THIOREDOXIN_1"/>
    <property type="match status" value="1"/>
</dbReference>